<keyword evidence="1" id="KW-0472">Membrane</keyword>
<dbReference type="PANTHER" id="PTHR33237:SF50">
    <property type="entry name" value="TRANSMEMBRANE PROTEIN"/>
    <property type="match status" value="1"/>
</dbReference>
<dbReference type="EMBL" id="KI632201">
    <property type="protein sequence ID" value="EYU22621.1"/>
    <property type="molecule type" value="Genomic_DNA"/>
</dbReference>
<dbReference type="eggNOG" id="ENOG502S3R7">
    <property type="taxonomic scope" value="Eukaryota"/>
</dbReference>
<dbReference type="OrthoDB" id="755532at2759"/>
<organism evidence="2 3">
    <name type="scientific">Erythranthe guttata</name>
    <name type="common">Yellow monkey flower</name>
    <name type="synonym">Mimulus guttatus</name>
    <dbReference type="NCBI Taxonomy" id="4155"/>
    <lineage>
        <taxon>Eukaryota</taxon>
        <taxon>Viridiplantae</taxon>
        <taxon>Streptophyta</taxon>
        <taxon>Embryophyta</taxon>
        <taxon>Tracheophyta</taxon>
        <taxon>Spermatophyta</taxon>
        <taxon>Magnoliopsida</taxon>
        <taxon>eudicotyledons</taxon>
        <taxon>Gunneridae</taxon>
        <taxon>Pentapetalae</taxon>
        <taxon>asterids</taxon>
        <taxon>lamiids</taxon>
        <taxon>Lamiales</taxon>
        <taxon>Phrymaceae</taxon>
        <taxon>Erythranthe</taxon>
    </lineage>
</organism>
<evidence type="ECO:0000313" key="3">
    <source>
        <dbReference type="Proteomes" id="UP000030748"/>
    </source>
</evidence>
<evidence type="ECO:0000313" key="2">
    <source>
        <dbReference type="EMBL" id="EYU22621.1"/>
    </source>
</evidence>
<dbReference type="STRING" id="4155.A0A022Q3S4"/>
<sequence length="157" mass="17382">MVRPIVNHAGAESKYFSHIAPLAIGLFVSVSLLVALCAKHARKYTSKTTEANTPYYKKSPLPSPKQLISALLIHHHAKKLPEKQQPDTGTKGQLEESTAAGLWQKAILMGDKCRPPDFSGVIYYDYAGNRVSEMPMSPRVGPMSPLRNFNFPTDVKF</sequence>
<protein>
    <recommendedName>
        <fullName evidence="4">Transmembrane protein</fullName>
    </recommendedName>
</protein>
<evidence type="ECO:0008006" key="4">
    <source>
        <dbReference type="Google" id="ProtNLM"/>
    </source>
</evidence>
<dbReference type="PANTHER" id="PTHR33237">
    <property type="entry name" value="F2P16.13 PROTEIN-RELATED"/>
    <property type="match status" value="1"/>
</dbReference>
<evidence type="ECO:0000256" key="1">
    <source>
        <dbReference type="SAM" id="Phobius"/>
    </source>
</evidence>
<dbReference type="Proteomes" id="UP000030748">
    <property type="component" value="Unassembled WGS sequence"/>
</dbReference>
<keyword evidence="1" id="KW-0812">Transmembrane</keyword>
<dbReference type="PhylomeDB" id="A0A022Q3S4"/>
<name>A0A022Q3S4_ERYGU</name>
<reference evidence="2 3" key="1">
    <citation type="journal article" date="2013" name="Proc. Natl. Acad. Sci. U.S.A.">
        <title>Fine-scale variation in meiotic recombination in Mimulus inferred from population shotgun sequencing.</title>
        <authorList>
            <person name="Hellsten U."/>
            <person name="Wright K.M."/>
            <person name="Jenkins J."/>
            <person name="Shu S."/>
            <person name="Yuan Y."/>
            <person name="Wessler S.R."/>
            <person name="Schmutz J."/>
            <person name="Willis J.H."/>
            <person name="Rokhsar D.S."/>
        </authorList>
    </citation>
    <scope>NUCLEOTIDE SEQUENCE [LARGE SCALE GENOMIC DNA]</scope>
    <source>
        <strain evidence="3">cv. DUN x IM62</strain>
    </source>
</reference>
<gene>
    <name evidence="2" type="ORF">MIMGU_mgv1a026592mg</name>
</gene>
<proteinExistence type="predicted"/>
<keyword evidence="1" id="KW-1133">Transmembrane helix</keyword>
<feature type="transmembrane region" description="Helical" evidence="1">
    <location>
        <begin position="15"/>
        <end position="38"/>
    </location>
</feature>
<accession>A0A022Q3S4</accession>
<dbReference type="AlphaFoldDB" id="A0A022Q3S4"/>
<dbReference type="OMA" id="GDKCRPP"/>
<keyword evidence="3" id="KW-1185">Reference proteome</keyword>
<dbReference type="KEGG" id="egt:105974617"/>